<dbReference type="PANTHER" id="PTHR43289:SF6">
    <property type="entry name" value="SERINE_THREONINE-PROTEIN KINASE NEKL-3"/>
    <property type="match status" value="1"/>
</dbReference>
<evidence type="ECO:0000256" key="6">
    <source>
        <dbReference type="ARBA" id="ARBA00022840"/>
    </source>
</evidence>
<evidence type="ECO:0000256" key="3">
    <source>
        <dbReference type="ARBA" id="ARBA00022679"/>
    </source>
</evidence>
<feature type="region of interest" description="Disordered" evidence="7">
    <location>
        <begin position="291"/>
        <end position="353"/>
    </location>
</feature>
<keyword evidence="5" id="KW-0418">Kinase</keyword>
<protein>
    <recommendedName>
        <fullName evidence="1">non-specific serine/threonine protein kinase</fullName>
        <ecNumber evidence="1">2.7.11.1</ecNumber>
    </recommendedName>
</protein>
<dbReference type="Gene3D" id="3.30.200.20">
    <property type="entry name" value="Phosphorylase Kinase, domain 1"/>
    <property type="match status" value="1"/>
</dbReference>
<evidence type="ECO:0000259" key="8">
    <source>
        <dbReference type="PROSITE" id="PS50011"/>
    </source>
</evidence>
<sequence length="612" mass="64655">MRGIDVYQVGDDIAGYRVVSVLGAGGMGEVYRAQHPRLPRTDAVKVLRAAHLADDAVRTRFEREADLIAPIAHPNIVRVYDRGEIGDSLWIAMEWVPGTDAAQLLAGHPGGLDRDQVIAIVTGVAAGLDAAHRHGLTHRDVKPANILLTPGDAGAIKLGDFGIARAIEDGGGLTGTGLTVGTMRYSSPEQINAGAVDARSDVYSLAATTFELLTGAPPYTADSISGVMSAHLFAPVPSAHERNRGLPPEVDLVLATAMAKDPAQRYRSAGDFARALVAAMTTDAATDAARTLIGSPIPPPPQQVGPVSPRSLPPMMSPPPGAVPPPSWPPPGPPTPHGLPTPNGLTAPPRRPSTARRAAVVAAVVSVAALVGGLVGWVQNSAGMLASPDRPDTTVTKYAVEVSWQPIEGATEYVVKRNDTEVYAGPATTFNDPLPLPGVYQYSVAARSREAAGSRFSLKSAPTTVFASWRQAQWIADLYPDLVPASPLSSNGFDQVGCWANASIFFDTTSQQTITCQKMDDRTVVYSFTIYGFPQDPAGFADAKRRIFMGAPARPFTSAQGNRGQVYKYAMNQKQCAGIEFDMPKRALTAIEICVATGTADDAVRMAGRLPM</sequence>
<dbReference type="InterPro" id="IPR000719">
    <property type="entry name" value="Prot_kinase_dom"/>
</dbReference>
<dbReference type="Gene3D" id="1.10.510.10">
    <property type="entry name" value="Transferase(Phosphotransferase) domain 1"/>
    <property type="match status" value="1"/>
</dbReference>
<accession>A0A7I9UUN7</accession>
<organism evidence="9 10">
    <name type="scientific">Gordonia crocea</name>
    <dbReference type="NCBI Taxonomy" id="589162"/>
    <lineage>
        <taxon>Bacteria</taxon>
        <taxon>Bacillati</taxon>
        <taxon>Actinomycetota</taxon>
        <taxon>Actinomycetes</taxon>
        <taxon>Mycobacteriales</taxon>
        <taxon>Gordoniaceae</taxon>
        <taxon>Gordonia</taxon>
    </lineage>
</organism>
<comment type="caution">
    <text evidence="9">The sequence shown here is derived from an EMBL/GenBank/DDBJ whole genome shotgun (WGS) entry which is preliminary data.</text>
</comment>
<dbReference type="PROSITE" id="PS00108">
    <property type="entry name" value="PROTEIN_KINASE_ST"/>
    <property type="match status" value="1"/>
</dbReference>
<dbReference type="PROSITE" id="PS50011">
    <property type="entry name" value="PROTEIN_KINASE_DOM"/>
    <property type="match status" value="1"/>
</dbReference>
<evidence type="ECO:0000256" key="2">
    <source>
        <dbReference type="ARBA" id="ARBA00022527"/>
    </source>
</evidence>
<dbReference type="InterPro" id="IPR008271">
    <property type="entry name" value="Ser/Thr_kinase_AS"/>
</dbReference>
<keyword evidence="6" id="KW-0067">ATP-binding</keyword>
<dbReference type="Proteomes" id="UP000444980">
    <property type="component" value="Unassembled WGS sequence"/>
</dbReference>
<keyword evidence="2" id="KW-0723">Serine/threonine-protein kinase</keyword>
<proteinExistence type="predicted"/>
<dbReference type="GO" id="GO:0005524">
    <property type="term" value="F:ATP binding"/>
    <property type="evidence" value="ECO:0007669"/>
    <property type="project" value="UniProtKB-KW"/>
</dbReference>
<dbReference type="Pfam" id="PF00069">
    <property type="entry name" value="Pkinase"/>
    <property type="match status" value="1"/>
</dbReference>
<dbReference type="SUPFAM" id="SSF56112">
    <property type="entry name" value="Protein kinase-like (PK-like)"/>
    <property type="match status" value="1"/>
</dbReference>
<dbReference type="EMBL" id="BJOU01000001">
    <property type="protein sequence ID" value="GED96877.1"/>
    <property type="molecule type" value="Genomic_DNA"/>
</dbReference>
<dbReference type="PANTHER" id="PTHR43289">
    <property type="entry name" value="MITOGEN-ACTIVATED PROTEIN KINASE KINASE KINASE 20-RELATED"/>
    <property type="match status" value="1"/>
</dbReference>
<keyword evidence="10" id="KW-1185">Reference proteome</keyword>
<evidence type="ECO:0000256" key="7">
    <source>
        <dbReference type="SAM" id="MobiDB-lite"/>
    </source>
</evidence>
<evidence type="ECO:0000256" key="4">
    <source>
        <dbReference type="ARBA" id="ARBA00022741"/>
    </source>
</evidence>
<evidence type="ECO:0000313" key="10">
    <source>
        <dbReference type="Proteomes" id="UP000444980"/>
    </source>
</evidence>
<keyword evidence="3" id="KW-0808">Transferase</keyword>
<dbReference type="EC" id="2.7.11.1" evidence="1"/>
<feature type="compositionally biased region" description="Pro residues" evidence="7">
    <location>
        <begin position="311"/>
        <end position="339"/>
    </location>
</feature>
<evidence type="ECO:0000256" key="5">
    <source>
        <dbReference type="ARBA" id="ARBA00022777"/>
    </source>
</evidence>
<evidence type="ECO:0000256" key="1">
    <source>
        <dbReference type="ARBA" id="ARBA00012513"/>
    </source>
</evidence>
<gene>
    <name evidence="9" type="ORF">nbrc107697_09160</name>
</gene>
<dbReference type="GO" id="GO:0004674">
    <property type="term" value="F:protein serine/threonine kinase activity"/>
    <property type="evidence" value="ECO:0007669"/>
    <property type="project" value="UniProtKB-KW"/>
</dbReference>
<dbReference type="AlphaFoldDB" id="A0A7I9UUN7"/>
<reference evidence="10" key="1">
    <citation type="submission" date="2019-06" db="EMBL/GenBank/DDBJ databases">
        <title>Gordonia isolated from sludge of a wastewater treatment plant.</title>
        <authorList>
            <person name="Tamura T."/>
            <person name="Aoyama K."/>
            <person name="Kang Y."/>
            <person name="Saito S."/>
            <person name="Akiyama N."/>
            <person name="Yazawa K."/>
            <person name="Gonoi T."/>
            <person name="Mikami Y."/>
        </authorList>
    </citation>
    <scope>NUCLEOTIDE SEQUENCE [LARGE SCALE GENOMIC DNA]</scope>
    <source>
        <strain evidence="10">NBRC 107697</strain>
    </source>
</reference>
<feature type="domain" description="Protein kinase" evidence="8">
    <location>
        <begin position="16"/>
        <end position="277"/>
    </location>
</feature>
<evidence type="ECO:0000313" key="9">
    <source>
        <dbReference type="EMBL" id="GED96877.1"/>
    </source>
</evidence>
<name>A0A7I9UUN7_9ACTN</name>
<dbReference type="InterPro" id="IPR011009">
    <property type="entry name" value="Kinase-like_dom_sf"/>
</dbReference>
<keyword evidence="4" id="KW-0547">Nucleotide-binding</keyword>
<dbReference type="RefSeq" id="WP_228460673.1">
    <property type="nucleotide sequence ID" value="NZ_BJOU01000001.1"/>
</dbReference>
<dbReference type="FunFam" id="1.10.510.10:FF:000021">
    <property type="entry name" value="Serine/threonine protein kinase"/>
    <property type="match status" value="1"/>
</dbReference>
<dbReference type="SMART" id="SM00220">
    <property type="entry name" value="S_TKc"/>
    <property type="match status" value="1"/>
</dbReference>
<dbReference type="CDD" id="cd14014">
    <property type="entry name" value="STKc_PknB_like"/>
    <property type="match status" value="1"/>
</dbReference>